<dbReference type="PANTHER" id="PTHR23521:SF3">
    <property type="entry name" value="MFS TRANSPORTER"/>
    <property type="match status" value="1"/>
</dbReference>
<dbReference type="InterPro" id="IPR036259">
    <property type="entry name" value="MFS_trans_sf"/>
</dbReference>
<feature type="transmembrane region" description="Helical" evidence="5">
    <location>
        <begin position="193"/>
        <end position="212"/>
    </location>
</feature>
<dbReference type="InterPro" id="IPR047200">
    <property type="entry name" value="MFS_YcaD-like"/>
</dbReference>
<dbReference type="InterPro" id="IPR005829">
    <property type="entry name" value="Sugar_transporter_CS"/>
</dbReference>
<feature type="transmembrane region" description="Helical" evidence="5">
    <location>
        <begin position="287"/>
        <end position="307"/>
    </location>
</feature>
<dbReference type="PROSITE" id="PS00216">
    <property type="entry name" value="SUGAR_TRANSPORT_1"/>
    <property type="match status" value="1"/>
</dbReference>
<feature type="transmembrane region" description="Helical" evidence="5">
    <location>
        <begin position="70"/>
        <end position="87"/>
    </location>
</feature>
<feature type="domain" description="Major facilitator superfamily (MFS) profile" evidence="6">
    <location>
        <begin position="196"/>
        <end position="401"/>
    </location>
</feature>
<dbReference type="SUPFAM" id="SSF103473">
    <property type="entry name" value="MFS general substrate transporter"/>
    <property type="match status" value="1"/>
</dbReference>
<dbReference type="CDD" id="cd17477">
    <property type="entry name" value="MFS_YcaD_like"/>
    <property type="match status" value="1"/>
</dbReference>
<comment type="caution">
    <text evidence="7">The sequence shown here is derived from an EMBL/GenBank/DDBJ whole genome shotgun (WGS) entry which is preliminary data.</text>
</comment>
<dbReference type="Pfam" id="PF07690">
    <property type="entry name" value="MFS_1"/>
    <property type="match status" value="1"/>
</dbReference>
<dbReference type="RefSeq" id="WP_269333395.1">
    <property type="nucleotide sequence ID" value="NZ_JAMZFT010000003.1"/>
</dbReference>
<dbReference type="InterPro" id="IPR011701">
    <property type="entry name" value="MFS"/>
</dbReference>
<evidence type="ECO:0000313" key="7">
    <source>
        <dbReference type="EMBL" id="MCP1337430.1"/>
    </source>
</evidence>
<gene>
    <name evidence="7" type="ORF">NJQ99_13490</name>
</gene>
<feature type="transmembrane region" description="Helical" evidence="5">
    <location>
        <begin position="128"/>
        <end position="147"/>
    </location>
</feature>
<evidence type="ECO:0000256" key="4">
    <source>
        <dbReference type="ARBA" id="ARBA00023136"/>
    </source>
</evidence>
<name>A0A9J6PG24_9PROT</name>
<proteinExistence type="predicted"/>
<reference evidence="7" key="1">
    <citation type="submission" date="2022-06" db="EMBL/GenBank/DDBJ databases">
        <title>Isolation and Genomics of Futiania mangrovii gen. nov., sp. nov., a Rare and Metabolically-versatile member in the Class Alphaproteobacteria.</title>
        <authorList>
            <person name="Liu L."/>
            <person name="Huang W.-C."/>
            <person name="Pan J."/>
            <person name="Li J."/>
            <person name="Huang Y."/>
            <person name="Du H."/>
            <person name="Liu Y."/>
            <person name="Li M."/>
        </authorList>
    </citation>
    <scope>NUCLEOTIDE SEQUENCE</scope>
    <source>
        <strain evidence="7">FT118</strain>
    </source>
</reference>
<dbReference type="InterPro" id="IPR020846">
    <property type="entry name" value="MFS_dom"/>
</dbReference>
<keyword evidence="4 5" id="KW-0472">Membrane</keyword>
<dbReference type="Proteomes" id="UP001055804">
    <property type="component" value="Unassembled WGS sequence"/>
</dbReference>
<dbReference type="Gene3D" id="1.20.1250.20">
    <property type="entry name" value="MFS general substrate transporter like domains"/>
    <property type="match status" value="2"/>
</dbReference>
<feature type="transmembrane region" description="Helical" evidence="5">
    <location>
        <begin position="153"/>
        <end position="172"/>
    </location>
</feature>
<accession>A0A9J6PG24</accession>
<dbReference type="GO" id="GO:0022857">
    <property type="term" value="F:transmembrane transporter activity"/>
    <property type="evidence" value="ECO:0007669"/>
    <property type="project" value="InterPro"/>
</dbReference>
<sequence length="401" mass="42114">MWLTLVPVLASAGILLAGSGLLGTLVPIRGRIEGFSPALIGLFGSAFFIGYMGGCVFGARIIKRAGHIRAFAALAAIAASAALFHALSPVPAVWLAARFAVGFCSAGLSMVIESWLNARAEPGRRGRVLGVYRMVDLGCVTAGQLLLPLVGPAGFELFAIIAMLYCLALVPVALTREIAPAPPEDTRLDLRKVVAISPLAAAGCVTLGLTNGAFRQVGPLYAEGMGLDLEGIAVFMIAAIVAGALTPIPLGWLSDRFGRRRVLVLATGATMLAGLWLSFAVPGEVLLLYAGSFAFGAFAMPLYSLSIAHAADRATPADYVMVSAGLLLCFSIGASVGPLVASLVIERFGAPYFFTYTSVLHGLLLVYAAWRMATRADPEARAPFRVFNRTSPEVFRLGKKK</sequence>
<dbReference type="AlphaFoldDB" id="A0A9J6PG24"/>
<keyword evidence="3 5" id="KW-1133">Transmembrane helix</keyword>
<keyword evidence="8" id="KW-1185">Reference proteome</keyword>
<organism evidence="7 8">
    <name type="scientific">Futiania mangrovi</name>
    <dbReference type="NCBI Taxonomy" id="2959716"/>
    <lineage>
        <taxon>Bacteria</taxon>
        <taxon>Pseudomonadati</taxon>
        <taxon>Pseudomonadota</taxon>
        <taxon>Alphaproteobacteria</taxon>
        <taxon>Futianiales</taxon>
        <taxon>Futianiaceae</taxon>
        <taxon>Futiania</taxon>
    </lineage>
</organism>
<keyword evidence="2 5" id="KW-0812">Transmembrane</keyword>
<dbReference type="PROSITE" id="PS50850">
    <property type="entry name" value="MFS"/>
    <property type="match status" value="1"/>
</dbReference>
<protein>
    <submittedName>
        <fullName evidence="7">MFS transporter</fullName>
    </submittedName>
</protein>
<feature type="transmembrane region" description="Helical" evidence="5">
    <location>
        <begin position="93"/>
        <end position="116"/>
    </location>
</feature>
<feature type="transmembrane region" description="Helical" evidence="5">
    <location>
        <begin position="319"/>
        <end position="345"/>
    </location>
</feature>
<evidence type="ECO:0000256" key="1">
    <source>
        <dbReference type="ARBA" id="ARBA00004141"/>
    </source>
</evidence>
<dbReference type="GO" id="GO:0005886">
    <property type="term" value="C:plasma membrane"/>
    <property type="evidence" value="ECO:0007669"/>
    <property type="project" value="TreeGrafter"/>
</dbReference>
<dbReference type="PANTHER" id="PTHR23521">
    <property type="entry name" value="TRANSPORTER MFS SUPERFAMILY"/>
    <property type="match status" value="1"/>
</dbReference>
<evidence type="ECO:0000256" key="5">
    <source>
        <dbReference type="SAM" id="Phobius"/>
    </source>
</evidence>
<dbReference type="EMBL" id="JAMZFT010000003">
    <property type="protein sequence ID" value="MCP1337430.1"/>
    <property type="molecule type" value="Genomic_DNA"/>
</dbReference>
<feature type="transmembrane region" description="Helical" evidence="5">
    <location>
        <begin position="232"/>
        <end position="250"/>
    </location>
</feature>
<evidence type="ECO:0000313" key="8">
    <source>
        <dbReference type="Proteomes" id="UP001055804"/>
    </source>
</evidence>
<evidence type="ECO:0000256" key="2">
    <source>
        <dbReference type="ARBA" id="ARBA00022692"/>
    </source>
</evidence>
<evidence type="ECO:0000259" key="6">
    <source>
        <dbReference type="PROSITE" id="PS50850"/>
    </source>
</evidence>
<comment type="subcellular location">
    <subcellularLocation>
        <location evidence="1">Membrane</location>
        <topology evidence="1">Multi-pass membrane protein</topology>
    </subcellularLocation>
</comment>
<feature type="transmembrane region" description="Helical" evidence="5">
    <location>
        <begin position="39"/>
        <end position="58"/>
    </location>
</feature>
<feature type="transmembrane region" description="Helical" evidence="5">
    <location>
        <begin position="262"/>
        <end position="281"/>
    </location>
</feature>
<evidence type="ECO:0000256" key="3">
    <source>
        <dbReference type="ARBA" id="ARBA00022989"/>
    </source>
</evidence>
<feature type="transmembrane region" description="Helical" evidence="5">
    <location>
        <begin position="351"/>
        <end position="370"/>
    </location>
</feature>